<sequence length="138" mass="15034">MMLLGQSAPAVFPLAARAAQSQPSSSNASGPAVSDPTPCATQLSDQLAPVVFPLAARPAQHDGAEQHAIEFVMSFARKDGGLDTENFEILGVRLINSKIDYEAKFVVEKMVRRGFAMGEKLKEFYHMHYATEDYISNS</sequence>
<evidence type="ECO:0000313" key="2">
    <source>
        <dbReference type="Proteomes" id="UP001060085"/>
    </source>
</evidence>
<keyword evidence="2" id="KW-1185">Reference proteome</keyword>
<accession>A0ACC0ACV5</accession>
<dbReference type="Proteomes" id="UP001060085">
    <property type="component" value="Linkage Group LG06"/>
</dbReference>
<proteinExistence type="predicted"/>
<gene>
    <name evidence="1" type="ORF">M9H77_27483</name>
</gene>
<name>A0ACC0ACV5_CATRO</name>
<protein>
    <submittedName>
        <fullName evidence="1">Uncharacterized protein</fullName>
    </submittedName>
</protein>
<dbReference type="EMBL" id="CM044706">
    <property type="protein sequence ID" value="KAI5658690.1"/>
    <property type="molecule type" value="Genomic_DNA"/>
</dbReference>
<reference evidence="2" key="1">
    <citation type="journal article" date="2023" name="Nat. Plants">
        <title>Single-cell RNA sequencing provides a high-resolution roadmap for understanding the multicellular compartmentation of specialized metabolism.</title>
        <authorList>
            <person name="Sun S."/>
            <person name="Shen X."/>
            <person name="Li Y."/>
            <person name="Li Y."/>
            <person name="Wang S."/>
            <person name="Li R."/>
            <person name="Zhang H."/>
            <person name="Shen G."/>
            <person name="Guo B."/>
            <person name="Wei J."/>
            <person name="Xu J."/>
            <person name="St-Pierre B."/>
            <person name="Chen S."/>
            <person name="Sun C."/>
        </authorList>
    </citation>
    <scope>NUCLEOTIDE SEQUENCE [LARGE SCALE GENOMIC DNA]</scope>
</reference>
<evidence type="ECO:0000313" key="1">
    <source>
        <dbReference type="EMBL" id="KAI5658690.1"/>
    </source>
</evidence>
<comment type="caution">
    <text evidence="1">The sequence shown here is derived from an EMBL/GenBank/DDBJ whole genome shotgun (WGS) entry which is preliminary data.</text>
</comment>
<organism evidence="1 2">
    <name type="scientific">Catharanthus roseus</name>
    <name type="common">Madagascar periwinkle</name>
    <name type="synonym">Vinca rosea</name>
    <dbReference type="NCBI Taxonomy" id="4058"/>
    <lineage>
        <taxon>Eukaryota</taxon>
        <taxon>Viridiplantae</taxon>
        <taxon>Streptophyta</taxon>
        <taxon>Embryophyta</taxon>
        <taxon>Tracheophyta</taxon>
        <taxon>Spermatophyta</taxon>
        <taxon>Magnoliopsida</taxon>
        <taxon>eudicotyledons</taxon>
        <taxon>Gunneridae</taxon>
        <taxon>Pentapetalae</taxon>
        <taxon>asterids</taxon>
        <taxon>lamiids</taxon>
        <taxon>Gentianales</taxon>
        <taxon>Apocynaceae</taxon>
        <taxon>Rauvolfioideae</taxon>
        <taxon>Vinceae</taxon>
        <taxon>Catharanthinae</taxon>
        <taxon>Catharanthus</taxon>
    </lineage>
</organism>